<comment type="subcellular location">
    <subcellularLocation>
        <location evidence="2">Golgi apparatus</location>
        <location evidence="2">Golgi stack membrane</location>
        <topology evidence="2">Single-pass type II membrane protein</topology>
    </subcellularLocation>
</comment>
<dbReference type="AlphaFoldDB" id="A0A955EBK4"/>
<keyword evidence="6" id="KW-0812">Transmembrane</keyword>
<evidence type="ECO:0000259" key="14">
    <source>
        <dbReference type="Pfam" id="PF16363"/>
    </source>
</evidence>
<comment type="similarity">
    <text evidence="4">Belongs to the NAD(P)-dependent epimerase/dehydratase family. UDP-glucuronic acid decarboxylase subfamily.</text>
</comment>
<evidence type="ECO:0000256" key="8">
    <source>
        <dbReference type="ARBA" id="ARBA00022968"/>
    </source>
</evidence>
<dbReference type="SUPFAM" id="SSF51735">
    <property type="entry name" value="NAD(P)-binding Rossmann-fold domains"/>
    <property type="match status" value="1"/>
</dbReference>
<dbReference type="PANTHER" id="PTHR43078">
    <property type="entry name" value="UDP-GLUCURONIC ACID DECARBOXYLASE-RELATED"/>
    <property type="match status" value="1"/>
</dbReference>
<evidence type="ECO:0000256" key="1">
    <source>
        <dbReference type="ARBA" id="ARBA00001911"/>
    </source>
</evidence>
<evidence type="ECO:0000256" key="11">
    <source>
        <dbReference type="ARBA" id="ARBA00023034"/>
    </source>
</evidence>
<reference evidence="15" key="2">
    <citation type="journal article" date="2021" name="Microbiome">
        <title>Successional dynamics and alternative stable states in a saline activated sludge microbial community over 9 years.</title>
        <authorList>
            <person name="Wang Y."/>
            <person name="Ye J."/>
            <person name="Ju F."/>
            <person name="Liu L."/>
            <person name="Boyd J.A."/>
            <person name="Deng Y."/>
            <person name="Parks D.H."/>
            <person name="Jiang X."/>
            <person name="Yin X."/>
            <person name="Woodcroft B.J."/>
            <person name="Tyson G.W."/>
            <person name="Hugenholtz P."/>
            <person name="Polz M.F."/>
            <person name="Zhang T."/>
        </authorList>
    </citation>
    <scope>NUCLEOTIDE SEQUENCE</scope>
    <source>
        <strain evidence="15">HKST-UBA79</strain>
    </source>
</reference>
<dbReference type="Proteomes" id="UP000740557">
    <property type="component" value="Unassembled WGS sequence"/>
</dbReference>
<keyword evidence="10" id="KW-0520">NAD</keyword>
<dbReference type="InterPro" id="IPR036291">
    <property type="entry name" value="NAD(P)-bd_dom_sf"/>
</dbReference>
<dbReference type="EMBL" id="JAGQNX010000059">
    <property type="protein sequence ID" value="MCA9308287.1"/>
    <property type="molecule type" value="Genomic_DNA"/>
</dbReference>
<gene>
    <name evidence="15" type="ORF">KC980_02130</name>
</gene>
<evidence type="ECO:0000256" key="2">
    <source>
        <dbReference type="ARBA" id="ARBA00004447"/>
    </source>
</evidence>
<dbReference type="GO" id="GO:0048040">
    <property type="term" value="F:UDP-glucuronate decarboxylase activity"/>
    <property type="evidence" value="ECO:0007669"/>
    <property type="project" value="UniProtKB-EC"/>
</dbReference>
<dbReference type="GO" id="GO:0005737">
    <property type="term" value="C:cytoplasm"/>
    <property type="evidence" value="ECO:0007669"/>
    <property type="project" value="TreeGrafter"/>
</dbReference>
<feature type="domain" description="NAD(P)-binding" evidence="14">
    <location>
        <begin position="8"/>
        <end position="127"/>
    </location>
</feature>
<evidence type="ECO:0000256" key="4">
    <source>
        <dbReference type="ARBA" id="ARBA00007505"/>
    </source>
</evidence>
<dbReference type="GO" id="GO:0042732">
    <property type="term" value="P:D-xylose metabolic process"/>
    <property type="evidence" value="ECO:0007669"/>
    <property type="project" value="InterPro"/>
</dbReference>
<comment type="caution">
    <text evidence="15">The sequence shown here is derived from an EMBL/GenBank/DDBJ whole genome shotgun (WGS) entry which is preliminary data.</text>
</comment>
<name>A0A955EBK4_UNCKA</name>
<keyword evidence="12" id="KW-0472">Membrane</keyword>
<dbReference type="GO" id="GO:0070403">
    <property type="term" value="F:NAD+ binding"/>
    <property type="evidence" value="ECO:0007669"/>
    <property type="project" value="InterPro"/>
</dbReference>
<feature type="non-terminal residue" evidence="15">
    <location>
        <position position="128"/>
    </location>
</feature>
<dbReference type="InterPro" id="IPR016040">
    <property type="entry name" value="NAD(P)-bd_dom"/>
</dbReference>
<dbReference type="Gene3D" id="3.40.50.720">
    <property type="entry name" value="NAD(P)-binding Rossmann-like Domain"/>
    <property type="match status" value="1"/>
</dbReference>
<dbReference type="PANTHER" id="PTHR43078:SF6">
    <property type="entry name" value="UDP-GLUCURONIC ACID DECARBOXYLASE 1"/>
    <property type="match status" value="1"/>
</dbReference>
<keyword evidence="9" id="KW-1133">Transmembrane helix</keyword>
<evidence type="ECO:0000256" key="5">
    <source>
        <dbReference type="ARBA" id="ARBA00012290"/>
    </source>
</evidence>
<accession>A0A955EBK4</accession>
<dbReference type="InterPro" id="IPR044516">
    <property type="entry name" value="UXS-like"/>
</dbReference>
<evidence type="ECO:0000256" key="7">
    <source>
        <dbReference type="ARBA" id="ARBA00022793"/>
    </source>
</evidence>
<reference evidence="15" key="1">
    <citation type="submission" date="2020-04" db="EMBL/GenBank/DDBJ databases">
        <authorList>
            <person name="Zhang T."/>
        </authorList>
    </citation>
    <scope>NUCLEOTIDE SEQUENCE</scope>
    <source>
        <strain evidence="15">HKST-UBA79</strain>
    </source>
</reference>
<comment type="cofactor">
    <cofactor evidence="1">
        <name>NAD(+)</name>
        <dbReference type="ChEBI" id="CHEBI:57540"/>
    </cofactor>
</comment>
<keyword evidence="11" id="KW-0333">Golgi apparatus</keyword>
<keyword evidence="8" id="KW-0735">Signal-anchor</keyword>
<keyword evidence="7" id="KW-0210">Decarboxylase</keyword>
<comment type="pathway">
    <text evidence="3">Nucleotide-sugar biosynthesis; UDP-alpha-D-xylose biosynthesis; UDP-alpha-D-xylose from UDP-alpha-D-glucuronate: step 1/1.</text>
</comment>
<organism evidence="15 16">
    <name type="scientific">candidate division WWE3 bacterium</name>
    <dbReference type="NCBI Taxonomy" id="2053526"/>
    <lineage>
        <taxon>Bacteria</taxon>
        <taxon>Katanobacteria</taxon>
    </lineage>
</organism>
<keyword evidence="13 15" id="KW-0456">Lyase</keyword>
<evidence type="ECO:0000256" key="9">
    <source>
        <dbReference type="ARBA" id="ARBA00022989"/>
    </source>
</evidence>
<evidence type="ECO:0000313" key="16">
    <source>
        <dbReference type="Proteomes" id="UP000740557"/>
    </source>
</evidence>
<dbReference type="EC" id="4.1.1.35" evidence="5"/>
<evidence type="ECO:0000313" key="15">
    <source>
        <dbReference type="EMBL" id="MCA9308287.1"/>
    </source>
</evidence>
<protein>
    <recommendedName>
        <fullName evidence="5">UDP-glucuronate decarboxylase</fullName>
        <ecNumber evidence="5">4.1.1.35</ecNumber>
    </recommendedName>
</protein>
<evidence type="ECO:0000256" key="3">
    <source>
        <dbReference type="ARBA" id="ARBA00005100"/>
    </source>
</evidence>
<evidence type="ECO:0000256" key="10">
    <source>
        <dbReference type="ARBA" id="ARBA00023027"/>
    </source>
</evidence>
<dbReference type="Pfam" id="PF16363">
    <property type="entry name" value="GDP_Man_Dehyd"/>
    <property type="match status" value="1"/>
</dbReference>
<proteinExistence type="inferred from homology"/>
<evidence type="ECO:0000256" key="6">
    <source>
        <dbReference type="ARBA" id="ARBA00022692"/>
    </source>
</evidence>
<sequence>MAVIKTSLVAGGAGFIGSNLCEYLIKKGRNVICVDNLFTGNRENIRNLLVKDNFLFINHDVVNPLFLDEMLIDEVYNLTCSGAAVHFQYNAIRTLKINTIGTMNLLGLAKKHKAKFLQVSSAGVYGDP</sequence>
<evidence type="ECO:0000256" key="12">
    <source>
        <dbReference type="ARBA" id="ARBA00023136"/>
    </source>
</evidence>
<evidence type="ECO:0000256" key="13">
    <source>
        <dbReference type="ARBA" id="ARBA00023239"/>
    </source>
</evidence>